<dbReference type="AlphaFoldDB" id="A0A3B0RM01"/>
<organism evidence="25">
    <name type="scientific">hydrothermal vent metagenome</name>
    <dbReference type="NCBI Taxonomy" id="652676"/>
    <lineage>
        <taxon>unclassified sequences</taxon>
        <taxon>metagenomes</taxon>
        <taxon>ecological metagenomes</taxon>
    </lineage>
</organism>
<dbReference type="CDD" id="cd00141">
    <property type="entry name" value="NT_POLXc"/>
    <property type="match status" value="1"/>
</dbReference>
<evidence type="ECO:0000256" key="5">
    <source>
        <dbReference type="ARBA" id="ARBA00020020"/>
    </source>
</evidence>
<dbReference type="InterPro" id="IPR029398">
    <property type="entry name" value="PolB_thumb"/>
</dbReference>
<dbReference type="InterPro" id="IPR003583">
    <property type="entry name" value="Hlx-hairpin-Hlx_DNA-bd_motif"/>
</dbReference>
<evidence type="ECO:0000256" key="9">
    <source>
        <dbReference type="ARBA" id="ARBA00022695"/>
    </source>
</evidence>
<dbReference type="Gene3D" id="3.30.460.10">
    <property type="entry name" value="Beta Polymerase, domain 2"/>
    <property type="match status" value="1"/>
</dbReference>
<dbReference type="SUPFAM" id="SSF47802">
    <property type="entry name" value="DNA polymerase beta, N-terminal domain-like"/>
    <property type="match status" value="1"/>
</dbReference>
<keyword evidence="10" id="KW-0235">DNA replication</keyword>
<keyword evidence="15" id="KW-0234">DNA repair</keyword>
<dbReference type="InterPro" id="IPR027421">
    <property type="entry name" value="DNA_pol_lamdba_lyase_dom_sf"/>
</dbReference>
<evidence type="ECO:0000256" key="17">
    <source>
        <dbReference type="ARBA" id="ARBA00035726"/>
    </source>
</evidence>
<dbReference type="SUPFAM" id="SSF89550">
    <property type="entry name" value="PHP domain-like"/>
    <property type="match status" value="1"/>
</dbReference>
<feature type="domain" description="DNA-directed DNA polymerase X" evidence="24">
    <location>
        <begin position="1"/>
        <end position="317"/>
    </location>
</feature>
<dbReference type="InterPro" id="IPR004013">
    <property type="entry name" value="PHP_dom"/>
</dbReference>
<dbReference type="InterPro" id="IPR010996">
    <property type="entry name" value="HHH_MUS81"/>
</dbReference>
<evidence type="ECO:0000256" key="20">
    <source>
        <dbReference type="ARBA" id="ARBA00045548"/>
    </source>
</evidence>
<dbReference type="GO" id="GO:0003887">
    <property type="term" value="F:DNA-directed DNA polymerase activity"/>
    <property type="evidence" value="ECO:0007669"/>
    <property type="project" value="UniProtKB-KW"/>
</dbReference>
<accession>A0A3B0RM01</accession>
<dbReference type="Gene3D" id="1.10.150.20">
    <property type="entry name" value="5' to 3' exonuclease, C-terminal subdomain"/>
    <property type="match status" value="1"/>
</dbReference>
<dbReference type="GO" id="GO:0005829">
    <property type="term" value="C:cytosol"/>
    <property type="evidence" value="ECO:0007669"/>
    <property type="project" value="TreeGrafter"/>
</dbReference>
<dbReference type="Pfam" id="PF14520">
    <property type="entry name" value="HHH_5"/>
    <property type="match status" value="1"/>
</dbReference>
<dbReference type="InterPro" id="IPR016195">
    <property type="entry name" value="Pol/histidinol_Pase-like"/>
</dbReference>
<dbReference type="SUPFAM" id="SSF47781">
    <property type="entry name" value="RuvA domain 2-like"/>
    <property type="match status" value="1"/>
</dbReference>
<dbReference type="InterPro" id="IPR043519">
    <property type="entry name" value="NT_sf"/>
</dbReference>
<dbReference type="NCBIfam" id="NF006375">
    <property type="entry name" value="PRK08609.1"/>
    <property type="match status" value="1"/>
</dbReference>
<dbReference type="InterPro" id="IPR002008">
    <property type="entry name" value="DNA_pol_X_beta-like"/>
</dbReference>
<comment type="catalytic activity">
    <reaction evidence="18">
        <text>2'-deoxyribonucleotide-(2'-deoxyribose 5'-phosphate)-2'-deoxyribonucleotide-DNA = a 3'-end 2'-deoxyribonucleotide-(2,3-dehydro-2,3-deoxyribose 5'-phosphate)-DNA + a 5'-end 5'-phospho-2'-deoxyribonucleoside-DNA + H(+)</text>
        <dbReference type="Rhea" id="RHEA:66592"/>
        <dbReference type="Rhea" id="RHEA-COMP:13180"/>
        <dbReference type="Rhea" id="RHEA-COMP:16897"/>
        <dbReference type="Rhea" id="RHEA-COMP:17067"/>
        <dbReference type="ChEBI" id="CHEBI:15378"/>
        <dbReference type="ChEBI" id="CHEBI:136412"/>
        <dbReference type="ChEBI" id="CHEBI:157695"/>
        <dbReference type="ChEBI" id="CHEBI:167181"/>
        <dbReference type="EC" id="4.2.99.18"/>
    </reaction>
</comment>
<keyword evidence="9" id="KW-0548">Nucleotidyltransferase</keyword>
<evidence type="ECO:0000256" key="16">
    <source>
        <dbReference type="ARBA" id="ARBA00035717"/>
    </source>
</evidence>
<sequence>MNAEAARLLQELANLTKLVEGSPQSFKVRAYEKAAGVIRDLPSPIEDMSIADMQKLDGIGKATASKLREWIDTGSIEKLDVLRREFPAAFVELTKIPGLGPKTVVMLRDVLGVNTVDDLRDALDEQALRGLPGMGEKTETKIRKGIDRLGLHGKDRRTPIAVAMELAVEFVTGLRQLPQVDRAMYCGSLRRFSDTVGDVDITAVSQHPDAVMDAFVNFPAVRSVIARGTTKSSVLTAGDLQVDLRVVPEDSWGAAILYFTGSKAHNIELRQRAIDRGWTLNEYSLADVDSGAVIASKTEEEIYRALDMVLVPPEMREGVGEVAAAAADALPDPLVVADIRGDLHVHSTWSGDGRSSLQDMLDAAHGRGLSYVAMTEHAEDLAINGLSRQRVLEMASVLEELRPKYPAMTVLQGAELNIGRDGSVDYDADFLTVFDWCVASVHSHFDLSISEQTERIIGALHNPAVNAIGHLTGRKIGTRPGISLDFDAVLDAAAETGTALEINSHLQRLDVPADWLRRARDRTDVLWVISTDAHEVSEFDNITWGAAQARRGWVPKAQVVNTWPAEEFLSWIGYQP</sequence>
<evidence type="ECO:0000256" key="19">
    <source>
        <dbReference type="ARBA" id="ARBA00044678"/>
    </source>
</evidence>
<dbReference type="GO" id="GO:0140078">
    <property type="term" value="F:class I DNA-(apurinic or apyrimidinic site) endonuclease activity"/>
    <property type="evidence" value="ECO:0007669"/>
    <property type="project" value="UniProtKB-EC"/>
</dbReference>
<evidence type="ECO:0000256" key="7">
    <source>
        <dbReference type="ARBA" id="ARBA00022634"/>
    </source>
</evidence>
<evidence type="ECO:0000256" key="2">
    <source>
        <dbReference type="ARBA" id="ARBA00004496"/>
    </source>
</evidence>
<dbReference type="GO" id="GO:0008270">
    <property type="term" value="F:zinc ion binding"/>
    <property type="evidence" value="ECO:0007669"/>
    <property type="project" value="TreeGrafter"/>
</dbReference>
<dbReference type="Pfam" id="PF14791">
    <property type="entry name" value="DNA_pol_B_thumb"/>
    <property type="match status" value="1"/>
</dbReference>
<dbReference type="Pfam" id="PF14716">
    <property type="entry name" value="HHH_8"/>
    <property type="match status" value="1"/>
</dbReference>
<dbReference type="SMART" id="SM00483">
    <property type="entry name" value="POLXc"/>
    <property type="match status" value="1"/>
</dbReference>
<dbReference type="InterPro" id="IPR010994">
    <property type="entry name" value="RuvA_2-like"/>
</dbReference>
<evidence type="ECO:0000256" key="6">
    <source>
        <dbReference type="ARBA" id="ARBA00022481"/>
    </source>
</evidence>
<name>A0A3B0RM01_9ZZZZ</name>
<dbReference type="SUPFAM" id="SSF81301">
    <property type="entry name" value="Nucleotidyltransferase"/>
    <property type="match status" value="1"/>
</dbReference>
<dbReference type="CDD" id="cd07436">
    <property type="entry name" value="PHP_PolX"/>
    <property type="match status" value="1"/>
</dbReference>
<dbReference type="InterPro" id="IPR050243">
    <property type="entry name" value="PHP_phosphatase"/>
</dbReference>
<evidence type="ECO:0000259" key="23">
    <source>
        <dbReference type="SMART" id="SM00481"/>
    </source>
</evidence>
<feature type="domain" description="Helix-hairpin-helix DNA-binding motif class 1" evidence="22">
    <location>
        <begin position="51"/>
        <end position="70"/>
    </location>
</feature>
<evidence type="ECO:0000256" key="10">
    <source>
        <dbReference type="ARBA" id="ARBA00022705"/>
    </source>
</evidence>
<evidence type="ECO:0000259" key="24">
    <source>
        <dbReference type="SMART" id="SM00483"/>
    </source>
</evidence>
<proteinExistence type="predicted"/>
<reference evidence="25" key="1">
    <citation type="submission" date="2018-06" db="EMBL/GenBank/DDBJ databases">
        <authorList>
            <person name="Zhirakovskaya E."/>
        </authorList>
    </citation>
    <scope>NUCLEOTIDE SEQUENCE</scope>
</reference>
<evidence type="ECO:0000256" key="15">
    <source>
        <dbReference type="ARBA" id="ARBA00023204"/>
    </source>
</evidence>
<evidence type="ECO:0000256" key="14">
    <source>
        <dbReference type="ARBA" id="ARBA00023053"/>
    </source>
</evidence>
<feature type="domain" description="Helix-hairpin-helix DNA-binding motif class 1" evidence="22">
    <location>
        <begin position="91"/>
        <end position="110"/>
    </location>
</feature>
<comment type="cofactor">
    <cofactor evidence="1">
        <name>Mg(2+)</name>
        <dbReference type="ChEBI" id="CHEBI:18420"/>
    </cofactor>
</comment>
<dbReference type="EC" id="2.7.7.7" evidence="3"/>
<evidence type="ECO:0000256" key="11">
    <source>
        <dbReference type="ARBA" id="ARBA00022763"/>
    </source>
</evidence>
<evidence type="ECO:0000256" key="13">
    <source>
        <dbReference type="ARBA" id="ARBA00022932"/>
    </source>
</evidence>
<evidence type="ECO:0000256" key="3">
    <source>
        <dbReference type="ARBA" id="ARBA00012417"/>
    </source>
</evidence>
<evidence type="ECO:0000256" key="21">
    <source>
        <dbReference type="ARBA" id="ARBA00049244"/>
    </source>
</evidence>
<dbReference type="Gene3D" id="3.20.20.140">
    <property type="entry name" value="Metal-dependent hydrolases"/>
    <property type="match status" value="1"/>
</dbReference>
<keyword evidence="14" id="KW-0915">Sodium</keyword>
<keyword evidence="8" id="KW-0808">Transferase</keyword>
<keyword evidence="6" id="KW-0488">Methylation</keyword>
<dbReference type="Pfam" id="PF02811">
    <property type="entry name" value="PHP"/>
    <property type="match status" value="1"/>
</dbReference>
<evidence type="ECO:0000313" key="25">
    <source>
        <dbReference type="EMBL" id="VAV92471.1"/>
    </source>
</evidence>
<protein>
    <recommendedName>
        <fullName evidence="5">DNA polymerase beta</fullName>
        <ecNumber evidence="3">2.7.7.7</ecNumber>
        <ecNumber evidence="4">4.2.99.18</ecNumber>
    </recommendedName>
    <alternativeName>
        <fullName evidence="16">5'-deoxyribose-phosphate lyase</fullName>
    </alternativeName>
    <alternativeName>
        <fullName evidence="17">AP lyase</fullName>
    </alternativeName>
</protein>
<evidence type="ECO:0000256" key="12">
    <source>
        <dbReference type="ARBA" id="ARBA00022843"/>
    </source>
</evidence>
<evidence type="ECO:0000256" key="4">
    <source>
        <dbReference type="ARBA" id="ARBA00012720"/>
    </source>
</evidence>
<dbReference type="SMART" id="SM00278">
    <property type="entry name" value="HhH1"/>
    <property type="match status" value="3"/>
</dbReference>
<keyword evidence="11" id="KW-0227">DNA damage</keyword>
<evidence type="ECO:0000256" key="1">
    <source>
        <dbReference type="ARBA" id="ARBA00001946"/>
    </source>
</evidence>
<dbReference type="GO" id="GO:0042578">
    <property type="term" value="F:phosphoric ester hydrolase activity"/>
    <property type="evidence" value="ECO:0007669"/>
    <property type="project" value="TreeGrafter"/>
</dbReference>
<evidence type="ECO:0000256" key="8">
    <source>
        <dbReference type="ARBA" id="ARBA00022679"/>
    </source>
</evidence>
<comment type="catalytic activity">
    <reaction evidence="19">
        <text>a 5'-end 2'-deoxyribose-2'-deoxyribonucleotide-DNA = (2E,4S)-4-hydroxypenten-2-al-5-phosphate + a 5'-end 5'-phospho-2'-deoxyribonucleoside-DNA + H(+)</text>
        <dbReference type="Rhea" id="RHEA:76255"/>
        <dbReference type="Rhea" id="RHEA-COMP:13180"/>
        <dbReference type="Rhea" id="RHEA-COMP:18657"/>
        <dbReference type="ChEBI" id="CHEBI:15378"/>
        <dbReference type="ChEBI" id="CHEBI:136412"/>
        <dbReference type="ChEBI" id="CHEBI:195194"/>
        <dbReference type="ChEBI" id="CHEBI:195195"/>
    </reaction>
</comment>
<gene>
    <name evidence="25" type="ORF">MNBD_ACTINO02-1020</name>
</gene>
<comment type="catalytic activity">
    <reaction evidence="21">
        <text>DNA(n) + a 2'-deoxyribonucleoside 5'-triphosphate = DNA(n+1) + diphosphate</text>
        <dbReference type="Rhea" id="RHEA:22508"/>
        <dbReference type="Rhea" id="RHEA-COMP:17339"/>
        <dbReference type="Rhea" id="RHEA-COMP:17340"/>
        <dbReference type="ChEBI" id="CHEBI:33019"/>
        <dbReference type="ChEBI" id="CHEBI:61560"/>
        <dbReference type="ChEBI" id="CHEBI:173112"/>
        <dbReference type="EC" id="2.7.7.7"/>
    </reaction>
</comment>
<comment type="function">
    <text evidence="20">Repair polymerase that plays a key role in base-excision repair. During this process, the damaged base is excised by specific DNA glycosylases, the DNA backbone is nicked at the abasic site by an apurinic/apyrimidic (AP) endonuclease, and POLB removes 5'-deoxyribose-phosphate from the preincised AP site acting as a 5'-deoxyribose-phosphate lyase (5'-dRP lyase); through its DNA polymerase activity, it adds one nucleotide to the 3' end of the arising single-nucleotide gap. Conducts 'gap-filling' DNA synthesis in a stepwise distributive fashion rather than in a processive fashion as for other DNA polymerases. It is also able to cleave sugar-phosphate bonds 3' to an intact AP site, acting as an AP lyase.</text>
</comment>
<dbReference type="InterPro" id="IPR047967">
    <property type="entry name" value="PolX_PHP"/>
</dbReference>
<dbReference type="InterPro" id="IPR003141">
    <property type="entry name" value="Pol/His_phosphatase_N"/>
</dbReference>
<evidence type="ECO:0000259" key="22">
    <source>
        <dbReference type="SMART" id="SM00278"/>
    </source>
</evidence>
<feature type="domain" description="Helix-hairpin-helix DNA-binding motif class 1" evidence="22">
    <location>
        <begin position="126"/>
        <end position="145"/>
    </location>
</feature>
<keyword evidence="13" id="KW-0239">DNA-directed DNA polymerase</keyword>
<evidence type="ECO:0000256" key="18">
    <source>
        <dbReference type="ARBA" id="ARBA00044632"/>
    </source>
</evidence>
<dbReference type="PIRSF" id="PIRSF005047">
    <property type="entry name" value="UCP005047_YshC"/>
    <property type="match status" value="1"/>
</dbReference>
<dbReference type="InterPro" id="IPR022311">
    <property type="entry name" value="PolX-like"/>
</dbReference>
<dbReference type="GO" id="GO:0006281">
    <property type="term" value="P:DNA repair"/>
    <property type="evidence" value="ECO:0007669"/>
    <property type="project" value="UniProtKB-KW"/>
</dbReference>
<dbReference type="InterPro" id="IPR037160">
    <property type="entry name" value="DNA_Pol_thumb_sf"/>
</dbReference>
<keyword evidence="7" id="KW-0237">DNA synthesis</keyword>
<dbReference type="PANTHER" id="PTHR36928">
    <property type="entry name" value="PHOSPHATASE YCDX-RELATED"/>
    <property type="match status" value="1"/>
</dbReference>
<comment type="subcellular location">
    <subcellularLocation>
        <location evidence="2">Cytoplasm</location>
    </subcellularLocation>
</comment>
<dbReference type="EMBL" id="UOEK01000027">
    <property type="protein sequence ID" value="VAV92471.1"/>
    <property type="molecule type" value="Genomic_DNA"/>
</dbReference>
<keyword evidence="12" id="KW-0832">Ubl conjugation</keyword>
<dbReference type="Gene3D" id="1.10.150.110">
    <property type="entry name" value="DNA polymerase beta, N-terminal domain-like"/>
    <property type="match status" value="1"/>
</dbReference>
<feature type="domain" description="Polymerase/histidinol phosphatase N-terminal" evidence="23">
    <location>
        <begin position="341"/>
        <end position="420"/>
    </location>
</feature>
<dbReference type="InterPro" id="IPR002054">
    <property type="entry name" value="DNA-dir_DNA_pol_X"/>
</dbReference>
<dbReference type="PRINTS" id="PR00870">
    <property type="entry name" value="DNAPOLXBETA"/>
</dbReference>
<dbReference type="Gene3D" id="3.30.210.10">
    <property type="entry name" value="DNA polymerase, thumb domain"/>
    <property type="match status" value="1"/>
</dbReference>
<dbReference type="GO" id="GO:0003677">
    <property type="term" value="F:DNA binding"/>
    <property type="evidence" value="ECO:0007669"/>
    <property type="project" value="InterPro"/>
</dbReference>
<dbReference type="EC" id="4.2.99.18" evidence="4"/>
<dbReference type="SMART" id="SM00481">
    <property type="entry name" value="POLIIIAc"/>
    <property type="match status" value="1"/>
</dbReference>
<dbReference type="PANTHER" id="PTHR36928:SF1">
    <property type="entry name" value="PHOSPHATASE YCDX-RELATED"/>
    <property type="match status" value="1"/>
</dbReference>